<dbReference type="CDD" id="cd01741">
    <property type="entry name" value="GATase1_1"/>
    <property type="match status" value="1"/>
</dbReference>
<reference evidence="2" key="2">
    <citation type="submission" date="2020-11" db="EMBL/GenBank/DDBJ databases">
        <authorList>
            <consortium name="DOE Joint Genome Institute"/>
            <person name="Kuo A."/>
            <person name="Miyauchi S."/>
            <person name="Kiss E."/>
            <person name="Drula E."/>
            <person name="Kohler A."/>
            <person name="Sanchez-Garcia M."/>
            <person name="Andreopoulos B."/>
            <person name="Barry K.W."/>
            <person name="Bonito G."/>
            <person name="Buee M."/>
            <person name="Carver A."/>
            <person name="Chen C."/>
            <person name="Cichocki N."/>
            <person name="Clum A."/>
            <person name="Culley D."/>
            <person name="Crous P.W."/>
            <person name="Fauchery L."/>
            <person name="Girlanda M."/>
            <person name="Hayes R."/>
            <person name="Keri Z."/>
            <person name="Labutti K."/>
            <person name="Lipzen A."/>
            <person name="Lombard V."/>
            <person name="Magnuson J."/>
            <person name="Maillard F."/>
            <person name="Morin E."/>
            <person name="Murat C."/>
            <person name="Nolan M."/>
            <person name="Ohm R."/>
            <person name="Pangilinan J."/>
            <person name="Pereira M."/>
            <person name="Perotto S."/>
            <person name="Peter M."/>
            <person name="Riley R."/>
            <person name="Sitrit Y."/>
            <person name="Stielow B."/>
            <person name="Szollosi G."/>
            <person name="Zifcakova L."/>
            <person name="Stursova M."/>
            <person name="Spatafora J.W."/>
            <person name="Tedersoo L."/>
            <person name="Vaario L.-M."/>
            <person name="Yamada A."/>
            <person name="Yan M."/>
            <person name="Wang P."/>
            <person name="Xu J."/>
            <person name="Bruns T."/>
            <person name="Baldrian P."/>
            <person name="Vilgalys R."/>
            <person name="Henrissat B."/>
            <person name="Grigoriev I.V."/>
            <person name="Hibbett D."/>
            <person name="Nagy L.G."/>
            <person name="Martin F.M."/>
        </authorList>
    </citation>
    <scope>NUCLEOTIDE SEQUENCE</scope>
    <source>
        <strain evidence="2">UH-Tt-Lm1</strain>
    </source>
</reference>
<dbReference type="Pfam" id="PF00117">
    <property type="entry name" value="GATase"/>
    <property type="match status" value="1"/>
</dbReference>
<keyword evidence="2" id="KW-0315">Glutamine amidotransferase</keyword>
<proteinExistence type="predicted"/>
<dbReference type="InterPro" id="IPR029062">
    <property type="entry name" value="Class_I_gatase-like"/>
</dbReference>
<dbReference type="GO" id="GO:0005634">
    <property type="term" value="C:nucleus"/>
    <property type="evidence" value="ECO:0007669"/>
    <property type="project" value="TreeGrafter"/>
</dbReference>
<dbReference type="AlphaFoldDB" id="A0A9P6HIW8"/>
<dbReference type="PROSITE" id="PS51273">
    <property type="entry name" value="GATASE_TYPE_1"/>
    <property type="match status" value="1"/>
</dbReference>
<accession>A0A9P6HIW8</accession>
<dbReference type="PANTHER" id="PTHR42695:SF5">
    <property type="entry name" value="GLUTAMINE AMIDOTRANSFERASE YLR126C-RELATED"/>
    <property type="match status" value="1"/>
</dbReference>
<dbReference type="InterPro" id="IPR044992">
    <property type="entry name" value="ChyE-like"/>
</dbReference>
<feature type="domain" description="Glutamine amidotransferase" evidence="1">
    <location>
        <begin position="60"/>
        <end position="209"/>
    </location>
</feature>
<dbReference type="PANTHER" id="PTHR42695">
    <property type="entry name" value="GLUTAMINE AMIDOTRANSFERASE YLR126C-RELATED"/>
    <property type="match status" value="1"/>
</dbReference>
<dbReference type="Proteomes" id="UP000736335">
    <property type="component" value="Unassembled WGS sequence"/>
</dbReference>
<organism evidence="2 3">
    <name type="scientific">Thelephora terrestris</name>
    <dbReference type="NCBI Taxonomy" id="56493"/>
    <lineage>
        <taxon>Eukaryota</taxon>
        <taxon>Fungi</taxon>
        <taxon>Dikarya</taxon>
        <taxon>Basidiomycota</taxon>
        <taxon>Agaricomycotina</taxon>
        <taxon>Agaricomycetes</taxon>
        <taxon>Thelephorales</taxon>
        <taxon>Thelephoraceae</taxon>
        <taxon>Thelephora</taxon>
    </lineage>
</organism>
<evidence type="ECO:0000313" key="2">
    <source>
        <dbReference type="EMBL" id="KAF9787797.1"/>
    </source>
</evidence>
<dbReference type="InterPro" id="IPR017926">
    <property type="entry name" value="GATASE"/>
</dbReference>
<evidence type="ECO:0000313" key="3">
    <source>
        <dbReference type="Proteomes" id="UP000736335"/>
    </source>
</evidence>
<name>A0A9P6HIW8_9AGAM</name>
<keyword evidence="3" id="KW-1185">Reference proteome</keyword>
<protein>
    <submittedName>
        <fullName evidence="2">Class I glutamine amidotransferase-like protein</fullName>
    </submittedName>
</protein>
<reference evidence="2" key="1">
    <citation type="journal article" date="2020" name="Nat. Commun.">
        <title>Large-scale genome sequencing of mycorrhizal fungi provides insights into the early evolution of symbiotic traits.</title>
        <authorList>
            <person name="Miyauchi S."/>
            <person name="Kiss E."/>
            <person name="Kuo A."/>
            <person name="Drula E."/>
            <person name="Kohler A."/>
            <person name="Sanchez-Garcia M."/>
            <person name="Morin E."/>
            <person name="Andreopoulos B."/>
            <person name="Barry K.W."/>
            <person name="Bonito G."/>
            <person name="Buee M."/>
            <person name="Carver A."/>
            <person name="Chen C."/>
            <person name="Cichocki N."/>
            <person name="Clum A."/>
            <person name="Culley D."/>
            <person name="Crous P.W."/>
            <person name="Fauchery L."/>
            <person name="Girlanda M."/>
            <person name="Hayes R.D."/>
            <person name="Keri Z."/>
            <person name="LaButti K."/>
            <person name="Lipzen A."/>
            <person name="Lombard V."/>
            <person name="Magnuson J."/>
            <person name="Maillard F."/>
            <person name="Murat C."/>
            <person name="Nolan M."/>
            <person name="Ohm R.A."/>
            <person name="Pangilinan J."/>
            <person name="Pereira M.F."/>
            <person name="Perotto S."/>
            <person name="Peter M."/>
            <person name="Pfister S."/>
            <person name="Riley R."/>
            <person name="Sitrit Y."/>
            <person name="Stielow J.B."/>
            <person name="Szollosi G."/>
            <person name="Zifcakova L."/>
            <person name="Stursova M."/>
            <person name="Spatafora J.W."/>
            <person name="Tedersoo L."/>
            <person name="Vaario L.M."/>
            <person name="Yamada A."/>
            <person name="Yan M."/>
            <person name="Wang P."/>
            <person name="Xu J."/>
            <person name="Bruns T."/>
            <person name="Baldrian P."/>
            <person name="Vilgalys R."/>
            <person name="Dunand C."/>
            <person name="Henrissat B."/>
            <person name="Grigoriev I.V."/>
            <person name="Hibbett D."/>
            <person name="Nagy L.G."/>
            <person name="Martin F.M."/>
        </authorList>
    </citation>
    <scope>NUCLEOTIDE SEQUENCE</scope>
    <source>
        <strain evidence="2">UH-Tt-Lm1</strain>
    </source>
</reference>
<dbReference type="Gene3D" id="3.40.50.880">
    <property type="match status" value="1"/>
</dbReference>
<evidence type="ECO:0000259" key="1">
    <source>
        <dbReference type="Pfam" id="PF00117"/>
    </source>
</evidence>
<sequence length="262" mass="29292">MTETPAFRLALLLCDTPLPPVLEEHGDYQAIFYRWLRITSPRNFTLDAFDVVHKMEYPPDDVKYDAIVLTGSAATAYEDVEWINKLVDYTSNLPRSKPDAKIIGICFGHQIIGRAFGGTCVRGSQWDVGITEVQLTEIGQRIFDTKALNIQKMNRDHVPTVPPGFELLGSTDINYNQGMVKYIPDESGKLARPSDIQILTVQGHPEFTKRIVAMLVGIRAERGILTPECAQDAIKRNELSNEAPEVVGRAVWKVIGAIRPEN</sequence>
<dbReference type="EMBL" id="WIUZ02000004">
    <property type="protein sequence ID" value="KAF9787797.1"/>
    <property type="molecule type" value="Genomic_DNA"/>
</dbReference>
<dbReference type="OrthoDB" id="92161at2759"/>
<dbReference type="GO" id="GO:0005829">
    <property type="term" value="C:cytosol"/>
    <property type="evidence" value="ECO:0007669"/>
    <property type="project" value="TreeGrafter"/>
</dbReference>
<dbReference type="SUPFAM" id="SSF52317">
    <property type="entry name" value="Class I glutamine amidotransferase-like"/>
    <property type="match status" value="1"/>
</dbReference>
<gene>
    <name evidence="2" type="ORF">BJ322DRAFT_1105842</name>
</gene>
<comment type="caution">
    <text evidence="2">The sequence shown here is derived from an EMBL/GenBank/DDBJ whole genome shotgun (WGS) entry which is preliminary data.</text>
</comment>